<keyword evidence="4 10" id="KW-0479">Metal-binding</keyword>
<evidence type="ECO:0000313" key="13">
    <source>
        <dbReference type="Ensembl" id="ENSTRUP00000052825.2"/>
    </source>
</evidence>
<evidence type="ECO:0000256" key="5">
    <source>
        <dbReference type="ARBA" id="ARBA00022833"/>
    </source>
</evidence>
<dbReference type="GO" id="GO:0060255">
    <property type="term" value="P:regulation of macromolecule metabolic process"/>
    <property type="evidence" value="ECO:0007669"/>
    <property type="project" value="UniProtKB-ARBA"/>
</dbReference>
<evidence type="ECO:0000256" key="2">
    <source>
        <dbReference type="ARBA" id="ARBA00022553"/>
    </source>
</evidence>
<dbReference type="Proteomes" id="UP000005226">
    <property type="component" value="Chromosome 17"/>
</dbReference>
<dbReference type="Gene3D" id="3.40.50.1220">
    <property type="entry name" value="TPP-binding domain"/>
    <property type="match status" value="1"/>
</dbReference>
<dbReference type="GO" id="GO:0000785">
    <property type="term" value="C:chromatin"/>
    <property type="evidence" value="ECO:0007669"/>
    <property type="project" value="TreeGrafter"/>
</dbReference>
<dbReference type="PANTHER" id="PTHR11085">
    <property type="entry name" value="NAD-DEPENDENT PROTEIN DEACYLASE SIRTUIN-5, MITOCHONDRIAL-RELATED"/>
    <property type="match status" value="1"/>
</dbReference>
<dbReference type="GO" id="GO:0070403">
    <property type="term" value="F:NAD+ binding"/>
    <property type="evidence" value="ECO:0007669"/>
    <property type="project" value="InterPro"/>
</dbReference>
<evidence type="ECO:0000256" key="7">
    <source>
        <dbReference type="ARBA" id="ARBA00038170"/>
    </source>
</evidence>
<comment type="similarity">
    <text evidence="7">Belongs to the sirtuin family. Class IV subfamily.</text>
</comment>
<organism evidence="13 14">
    <name type="scientific">Takifugu rubripes</name>
    <name type="common">Japanese pufferfish</name>
    <name type="synonym">Fugu rubripes</name>
    <dbReference type="NCBI Taxonomy" id="31033"/>
    <lineage>
        <taxon>Eukaryota</taxon>
        <taxon>Metazoa</taxon>
        <taxon>Chordata</taxon>
        <taxon>Craniata</taxon>
        <taxon>Vertebrata</taxon>
        <taxon>Euteleostomi</taxon>
        <taxon>Actinopterygii</taxon>
        <taxon>Neopterygii</taxon>
        <taxon>Teleostei</taxon>
        <taxon>Neoteleostei</taxon>
        <taxon>Acanthomorphata</taxon>
        <taxon>Eupercaria</taxon>
        <taxon>Tetraodontiformes</taxon>
        <taxon>Tetradontoidea</taxon>
        <taxon>Tetraodontidae</taxon>
        <taxon>Takifugu</taxon>
    </lineage>
</organism>
<evidence type="ECO:0000256" key="11">
    <source>
        <dbReference type="SAM" id="Coils"/>
    </source>
</evidence>
<dbReference type="AlphaFoldDB" id="A0A3B5KA24"/>
<feature type="coiled-coil region" evidence="11">
    <location>
        <begin position="111"/>
        <end position="145"/>
    </location>
</feature>
<protein>
    <recommendedName>
        <fullName evidence="9">Regulatory protein SIR2 homolog 7</fullName>
    </recommendedName>
    <alternativeName>
        <fullName evidence="8">SIR2-like protein 7</fullName>
    </alternativeName>
</protein>
<dbReference type="InParanoid" id="A0A3B5KA24"/>
<keyword evidence="6" id="KW-0520">NAD</keyword>
<evidence type="ECO:0000256" key="4">
    <source>
        <dbReference type="ARBA" id="ARBA00022723"/>
    </source>
</evidence>
<dbReference type="GO" id="GO:0002244">
    <property type="term" value="P:hematopoietic progenitor cell differentiation"/>
    <property type="evidence" value="ECO:0007669"/>
    <property type="project" value="Ensembl"/>
</dbReference>
<sequence length="434" mass="48590">MADDLSRVSLRAERKALQKAKILQRESDRNIVRLVRLEVSHLEPGLAANRLAGWRGRCLLFPVGFINVPLLITKVRSALKKPETERTEAEAAVLLLHRETVDELCKRQIRTDELKRKQEEVFDDAEELKSKVRELAVAVKQASHLVVYTGAGISTAASIPDYRGPNGVWTQLQKGRRPSPRSRTCASECCTKKSWYVKHVVSQNCDGLHLRSGLPRQALSELHGNMFIEVCTSCAPIREYVRLFDVTERTSLHRHGTGRTCSICGGELRDTIVHFGERGTLEKPLNWKGAAEAAGMADVILCLGSSLKVLRKYACLWSMNRPASKRPKLYIVNLQWTPKDDLAVLKIHGRCDDVMSLLMEELNLQIPAYDRAKDPIFSLATPLQPEEEDSSTREVIAPLHQQDCSSVSGQQSPIVHGGWFGRGYGKGRKKKKAS</sequence>
<evidence type="ECO:0000256" key="10">
    <source>
        <dbReference type="PROSITE-ProRule" id="PRU00236"/>
    </source>
</evidence>
<feature type="binding site" evidence="10">
    <location>
        <position position="261"/>
    </location>
    <ligand>
        <name>Zn(2+)</name>
        <dbReference type="ChEBI" id="CHEBI:29105"/>
    </ligand>
</feature>
<dbReference type="FunCoup" id="A0A3B5KA24">
    <property type="interactions" value="244"/>
</dbReference>
<feature type="domain" description="Deacetylase sirtuin-type" evidence="12">
    <location>
        <begin position="125"/>
        <end position="365"/>
    </location>
</feature>
<feature type="binding site" evidence="10">
    <location>
        <position position="231"/>
    </location>
    <ligand>
        <name>Zn(2+)</name>
        <dbReference type="ChEBI" id="CHEBI:29105"/>
    </ligand>
</feature>
<feature type="active site" description="Proton acceptor" evidence="10">
    <location>
        <position position="223"/>
    </location>
</feature>
<dbReference type="Gene3D" id="2.20.28.200">
    <property type="match status" value="1"/>
</dbReference>
<accession>A0A3B5KA24</accession>
<dbReference type="FunFam" id="2.20.28.200:FF:000002">
    <property type="entry name" value="NAD-dependent deacetylase sirtuin-7"/>
    <property type="match status" value="1"/>
</dbReference>
<comment type="cofactor">
    <cofactor evidence="1">
        <name>Zn(2+)</name>
        <dbReference type="ChEBI" id="CHEBI:29105"/>
    </cofactor>
</comment>
<dbReference type="GO" id="GO:0140374">
    <property type="term" value="P:antiviral innate immune response"/>
    <property type="evidence" value="ECO:0007669"/>
    <property type="project" value="Ensembl"/>
</dbReference>
<keyword evidence="2" id="KW-0597">Phosphoprotein</keyword>
<dbReference type="GO" id="GO:0097372">
    <property type="term" value="F:histone H3K18 deacetylase activity, NAD-dependent"/>
    <property type="evidence" value="ECO:0007669"/>
    <property type="project" value="TreeGrafter"/>
</dbReference>
<dbReference type="GO" id="GO:0001666">
    <property type="term" value="P:response to hypoxia"/>
    <property type="evidence" value="ECO:0007669"/>
    <property type="project" value="Ensembl"/>
</dbReference>
<dbReference type="GeneTree" id="ENSGT00940000159703"/>
<dbReference type="GO" id="GO:0005634">
    <property type="term" value="C:nucleus"/>
    <property type="evidence" value="ECO:0007669"/>
    <property type="project" value="TreeGrafter"/>
</dbReference>
<name>A0A3B5KA24_TAKRU</name>
<keyword evidence="3" id="KW-0808">Transferase</keyword>
<reference evidence="13" key="3">
    <citation type="submission" date="2025-09" db="UniProtKB">
        <authorList>
            <consortium name="Ensembl"/>
        </authorList>
    </citation>
    <scope>IDENTIFICATION</scope>
</reference>
<evidence type="ECO:0000313" key="14">
    <source>
        <dbReference type="Proteomes" id="UP000005226"/>
    </source>
</evidence>
<dbReference type="Pfam" id="PF02146">
    <property type="entry name" value="SIR2"/>
    <property type="match status" value="1"/>
</dbReference>
<dbReference type="InterPro" id="IPR029035">
    <property type="entry name" value="DHS-like_NAD/FAD-binding_dom"/>
</dbReference>
<dbReference type="GO" id="GO:0046872">
    <property type="term" value="F:metal ion binding"/>
    <property type="evidence" value="ECO:0007669"/>
    <property type="project" value="UniProtKB-KW"/>
</dbReference>
<dbReference type="PANTHER" id="PTHR11085:SF1">
    <property type="entry name" value="NAD-DEPENDENT PROTEIN DEACETYLASE SIRTUIN-7"/>
    <property type="match status" value="1"/>
</dbReference>
<feature type="binding site" evidence="10">
    <location>
        <position position="234"/>
    </location>
    <ligand>
        <name>Zn(2+)</name>
        <dbReference type="ChEBI" id="CHEBI:29105"/>
    </ligand>
</feature>
<dbReference type="PROSITE" id="PS50305">
    <property type="entry name" value="SIRTUIN"/>
    <property type="match status" value="1"/>
</dbReference>
<proteinExistence type="inferred from homology"/>
<dbReference type="InterPro" id="IPR026590">
    <property type="entry name" value="Ssirtuin_cat_dom"/>
</dbReference>
<dbReference type="InterPro" id="IPR050134">
    <property type="entry name" value="NAD-dep_sirtuin_deacylases"/>
</dbReference>
<gene>
    <name evidence="13" type="primary">sirt7</name>
</gene>
<dbReference type="OMA" id="ITCLHEQ"/>
<evidence type="ECO:0000256" key="3">
    <source>
        <dbReference type="ARBA" id="ARBA00022679"/>
    </source>
</evidence>
<reference evidence="13" key="2">
    <citation type="submission" date="2025-08" db="UniProtKB">
        <authorList>
            <consortium name="Ensembl"/>
        </authorList>
    </citation>
    <scope>IDENTIFICATION</scope>
</reference>
<evidence type="ECO:0000256" key="6">
    <source>
        <dbReference type="ARBA" id="ARBA00023027"/>
    </source>
</evidence>
<dbReference type="InterPro" id="IPR003000">
    <property type="entry name" value="Sirtuin"/>
</dbReference>
<feature type="binding site" evidence="10">
    <location>
        <position position="264"/>
    </location>
    <ligand>
        <name>Zn(2+)</name>
        <dbReference type="ChEBI" id="CHEBI:29105"/>
    </ligand>
</feature>
<evidence type="ECO:0000259" key="12">
    <source>
        <dbReference type="PROSITE" id="PS50305"/>
    </source>
</evidence>
<evidence type="ECO:0000256" key="8">
    <source>
        <dbReference type="ARBA" id="ARBA00041832"/>
    </source>
</evidence>
<keyword evidence="5 10" id="KW-0862">Zinc</keyword>
<evidence type="ECO:0000256" key="1">
    <source>
        <dbReference type="ARBA" id="ARBA00001947"/>
    </source>
</evidence>
<dbReference type="STRING" id="31033.ENSTRUP00000052825"/>
<dbReference type="SUPFAM" id="SSF52467">
    <property type="entry name" value="DHS-like NAD/FAD-binding domain"/>
    <property type="match status" value="1"/>
</dbReference>
<dbReference type="Ensembl" id="ENSTRUT00000057824.2">
    <property type="protein sequence ID" value="ENSTRUP00000052825.2"/>
    <property type="gene ID" value="ENSTRUG00000011956.3"/>
</dbReference>
<evidence type="ECO:0000256" key="9">
    <source>
        <dbReference type="ARBA" id="ARBA00043038"/>
    </source>
</evidence>
<keyword evidence="14" id="KW-1185">Reference proteome</keyword>
<keyword evidence="11" id="KW-0175">Coiled coil</keyword>
<reference evidence="13 14" key="1">
    <citation type="journal article" date="2011" name="Genome Biol. Evol.">
        <title>Integration of the genetic map and genome assembly of fugu facilitates insights into distinct features of genome evolution in teleosts and mammals.</title>
        <authorList>
            <person name="Kai W."/>
            <person name="Kikuchi K."/>
            <person name="Tohari S."/>
            <person name="Chew A.K."/>
            <person name="Tay A."/>
            <person name="Fujiwara A."/>
            <person name="Hosoya S."/>
            <person name="Suetake H."/>
            <person name="Naruse K."/>
            <person name="Brenner S."/>
            <person name="Suzuki Y."/>
            <person name="Venkatesh B."/>
        </authorList>
    </citation>
    <scope>NUCLEOTIDE SEQUENCE [LARGE SCALE GENOMIC DNA]</scope>
</reference>